<protein>
    <recommendedName>
        <fullName evidence="6">Glycosyltransferase family 32 protein</fullName>
    </recommendedName>
</protein>
<keyword evidence="3" id="KW-1133">Transmembrane helix</keyword>
<dbReference type="Gene3D" id="3.90.550.20">
    <property type="match status" value="1"/>
</dbReference>
<dbReference type="Pfam" id="PF04488">
    <property type="entry name" value="Gly_transf_sug"/>
    <property type="match status" value="1"/>
</dbReference>
<gene>
    <name evidence="4" type="ORF">Q8F55_008800</name>
</gene>
<comment type="similarity">
    <text evidence="1">Belongs to the glycosyltransferase 32 family.</text>
</comment>
<dbReference type="Proteomes" id="UP001565368">
    <property type="component" value="Unassembled WGS sequence"/>
</dbReference>
<feature type="region of interest" description="Disordered" evidence="2">
    <location>
        <begin position="1"/>
        <end position="52"/>
    </location>
</feature>
<evidence type="ECO:0000313" key="5">
    <source>
        <dbReference type="Proteomes" id="UP001565368"/>
    </source>
</evidence>
<keyword evidence="5" id="KW-1185">Reference proteome</keyword>
<evidence type="ECO:0000313" key="4">
    <source>
        <dbReference type="EMBL" id="KAL1405175.1"/>
    </source>
</evidence>
<proteinExistence type="inferred from homology"/>
<sequence>MSPQPRWHIDTNLGSGSPSDDRAHSPNFAGRPSSTQPASPTSPSSSVSMQGDHLHIPLRRKVSNSFQSFPAYSDRAGRQNGGSGSNSGTSSAERVSFLPVHERGRLEPSPEPLWSTSGVNLRMFFRRKVLLRLGMVLGAILLGIWWLIATFEFQIEAWSYRKSWIKAELASVRPLKGCWKPENISPEYNMTKHMAGRKHMLATALGLKRGLACYDYASTIQQRSDEPLNDLIYHSYWRSDLIPWGDRQTANIIAWLATQPLDYSKLIIWSNGAEHLRANDQINTLIQDFPDNVEVRQADVLKMAEGTEILGMLKQIMLEVGGLYDKRAWVDGDAVRLLALWHYGGLWLDMDMILTRDLHPLTESEFLIQWDCFDKPDLQMNGAIMHFEKHSPYLCETFHIMATGEAPTPNSFSWGSLLYSRLHQRHIAEGREPFAVLPWCFTDPRNCRNDNRFPDPFYPDPSRLWGVSYATRDSSAPSGRELHEKALKDIFAIHLHNQWLKDFPKGNYVDRLISGFRADVERLKRKPARRAVRY</sequence>
<dbReference type="InterPro" id="IPR051981">
    <property type="entry name" value="Glycosyltransf_32"/>
</dbReference>
<keyword evidence="3" id="KW-0472">Membrane</keyword>
<dbReference type="InterPro" id="IPR029044">
    <property type="entry name" value="Nucleotide-diphossugar_trans"/>
</dbReference>
<dbReference type="EMBL" id="JBBXJM010000007">
    <property type="protein sequence ID" value="KAL1405175.1"/>
    <property type="molecule type" value="Genomic_DNA"/>
</dbReference>
<dbReference type="PANTHER" id="PTHR12042:SF21">
    <property type="entry name" value="ALPHA1,4-GALACTOSYLTRANSFERASE 1-RELATED"/>
    <property type="match status" value="1"/>
</dbReference>
<dbReference type="InterPro" id="IPR007577">
    <property type="entry name" value="GlycoTrfase_DXD_sugar-bd_CS"/>
</dbReference>
<evidence type="ECO:0000256" key="1">
    <source>
        <dbReference type="ARBA" id="ARBA00009003"/>
    </source>
</evidence>
<dbReference type="RefSeq" id="XP_069205119.1">
    <property type="nucleotide sequence ID" value="XM_069357182.1"/>
</dbReference>
<dbReference type="GeneID" id="95989843"/>
<evidence type="ECO:0000256" key="3">
    <source>
        <dbReference type="SAM" id="Phobius"/>
    </source>
</evidence>
<dbReference type="PANTHER" id="PTHR12042">
    <property type="entry name" value="LACTOSYLCERAMIDE 4-ALPHA-GALACTOSYLTRANSFERASE ALPHA- 1,4-GALACTOSYLTRANSFERASE"/>
    <property type="match status" value="1"/>
</dbReference>
<comment type="caution">
    <text evidence="4">The sequence shown here is derived from an EMBL/GenBank/DDBJ whole genome shotgun (WGS) entry which is preliminary data.</text>
</comment>
<keyword evidence="3" id="KW-0812">Transmembrane</keyword>
<feature type="region of interest" description="Disordered" evidence="2">
    <location>
        <begin position="71"/>
        <end position="94"/>
    </location>
</feature>
<evidence type="ECO:0008006" key="6">
    <source>
        <dbReference type="Google" id="ProtNLM"/>
    </source>
</evidence>
<name>A0ABR3PRT2_9TREE</name>
<organism evidence="4 5">
    <name type="scientific">Vanrija albida</name>
    <dbReference type="NCBI Taxonomy" id="181172"/>
    <lineage>
        <taxon>Eukaryota</taxon>
        <taxon>Fungi</taxon>
        <taxon>Dikarya</taxon>
        <taxon>Basidiomycota</taxon>
        <taxon>Agaricomycotina</taxon>
        <taxon>Tremellomycetes</taxon>
        <taxon>Trichosporonales</taxon>
        <taxon>Trichosporonaceae</taxon>
        <taxon>Vanrija</taxon>
    </lineage>
</organism>
<reference evidence="4 5" key="1">
    <citation type="submission" date="2023-08" db="EMBL/GenBank/DDBJ databases">
        <title>Annotated Genome Sequence of Vanrija albida AlHP1.</title>
        <authorList>
            <person name="Herzog R."/>
        </authorList>
    </citation>
    <scope>NUCLEOTIDE SEQUENCE [LARGE SCALE GENOMIC DNA]</scope>
    <source>
        <strain evidence="4 5">AlHP1</strain>
    </source>
</reference>
<feature type="compositionally biased region" description="Low complexity" evidence="2">
    <location>
        <begin position="32"/>
        <end position="48"/>
    </location>
</feature>
<accession>A0ABR3PRT2</accession>
<evidence type="ECO:0000256" key="2">
    <source>
        <dbReference type="SAM" id="MobiDB-lite"/>
    </source>
</evidence>
<dbReference type="SUPFAM" id="SSF53448">
    <property type="entry name" value="Nucleotide-diphospho-sugar transferases"/>
    <property type="match status" value="1"/>
</dbReference>
<feature type="transmembrane region" description="Helical" evidence="3">
    <location>
        <begin position="129"/>
        <end position="148"/>
    </location>
</feature>